<dbReference type="EMBL" id="GBEZ01015103">
    <property type="protein sequence ID" value="JAC71032.1"/>
    <property type="molecule type" value="Transcribed_RNA"/>
</dbReference>
<dbReference type="AlphaFoldDB" id="A0A061RDK3"/>
<sequence>RMVESFISRMACAREHFSELKKGRGDDMKMRAKNTCYSSCQRRGGSTKGFAKWKSPKTDFSGE</sequence>
<name>A0A061RDK3_9CHLO</name>
<feature type="non-terminal residue" evidence="2">
    <location>
        <position position="1"/>
    </location>
</feature>
<reference evidence="2" key="1">
    <citation type="submission" date="2014-05" db="EMBL/GenBank/DDBJ databases">
        <title>The transcriptome of the halophilic microalga Tetraselmis sp. GSL018 isolated from the Great Salt Lake, Utah.</title>
        <authorList>
            <person name="Jinkerson R.E."/>
            <person name="D'Adamo S."/>
            <person name="Posewitz M.C."/>
        </authorList>
    </citation>
    <scope>NUCLEOTIDE SEQUENCE</scope>
    <source>
        <strain evidence="2">GSL018</strain>
    </source>
</reference>
<evidence type="ECO:0000256" key="1">
    <source>
        <dbReference type="SAM" id="MobiDB-lite"/>
    </source>
</evidence>
<protein>
    <submittedName>
        <fullName evidence="2">Uncharacterized protein</fullName>
    </submittedName>
</protein>
<organism evidence="2">
    <name type="scientific">Tetraselmis sp. GSL018</name>
    <dbReference type="NCBI Taxonomy" id="582737"/>
    <lineage>
        <taxon>Eukaryota</taxon>
        <taxon>Viridiplantae</taxon>
        <taxon>Chlorophyta</taxon>
        <taxon>core chlorophytes</taxon>
        <taxon>Chlorodendrophyceae</taxon>
        <taxon>Chlorodendrales</taxon>
        <taxon>Chlorodendraceae</taxon>
        <taxon>Tetraselmis</taxon>
    </lineage>
</organism>
<feature type="region of interest" description="Disordered" evidence="1">
    <location>
        <begin position="44"/>
        <end position="63"/>
    </location>
</feature>
<gene>
    <name evidence="2" type="ORF">TSPGSL018_2843</name>
</gene>
<proteinExistence type="predicted"/>
<accession>A0A061RDK3</accession>
<evidence type="ECO:0000313" key="2">
    <source>
        <dbReference type="EMBL" id="JAC71032.1"/>
    </source>
</evidence>